<evidence type="ECO:0000313" key="2">
    <source>
        <dbReference type="EMBL" id="PVH64682.1"/>
    </source>
</evidence>
<feature type="compositionally biased region" description="Pro residues" evidence="1">
    <location>
        <begin position="107"/>
        <end position="123"/>
    </location>
</feature>
<evidence type="ECO:0000256" key="1">
    <source>
        <dbReference type="SAM" id="MobiDB-lite"/>
    </source>
</evidence>
<proteinExistence type="predicted"/>
<dbReference type="EMBL" id="CM008047">
    <property type="protein sequence ID" value="PVH64682.1"/>
    <property type="molecule type" value="Genomic_DNA"/>
</dbReference>
<organism evidence="2">
    <name type="scientific">Panicum hallii</name>
    <dbReference type="NCBI Taxonomy" id="206008"/>
    <lineage>
        <taxon>Eukaryota</taxon>
        <taxon>Viridiplantae</taxon>
        <taxon>Streptophyta</taxon>
        <taxon>Embryophyta</taxon>
        <taxon>Tracheophyta</taxon>
        <taxon>Spermatophyta</taxon>
        <taxon>Magnoliopsida</taxon>
        <taxon>Liliopsida</taxon>
        <taxon>Poales</taxon>
        <taxon>Poaceae</taxon>
        <taxon>PACMAD clade</taxon>
        <taxon>Panicoideae</taxon>
        <taxon>Panicodae</taxon>
        <taxon>Paniceae</taxon>
        <taxon>Panicinae</taxon>
        <taxon>Panicum</taxon>
        <taxon>Panicum sect. Panicum</taxon>
    </lineage>
</organism>
<dbReference type="AlphaFoldDB" id="A0A2T8KRD3"/>
<name>A0A2T8KRD3_9POAL</name>
<gene>
    <name evidence="2" type="ORF">PAHAL_2G333400</name>
</gene>
<protein>
    <submittedName>
        <fullName evidence="2">Uncharacterized protein</fullName>
    </submittedName>
</protein>
<feature type="region of interest" description="Disordered" evidence="1">
    <location>
        <begin position="40"/>
        <end position="123"/>
    </location>
</feature>
<feature type="region of interest" description="Disordered" evidence="1">
    <location>
        <begin position="16"/>
        <end position="35"/>
    </location>
</feature>
<dbReference type="Gramene" id="PVH64682">
    <property type="protein sequence ID" value="PVH64682"/>
    <property type="gene ID" value="PAHAL_2G333400"/>
</dbReference>
<dbReference type="Proteomes" id="UP000243499">
    <property type="component" value="Chromosome 2"/>
</dbReference>
<sequence>MNLDLKSTIATFCNTMGESSSGAPQRRAPGVRRRPRRRWLWRRPAGRGCGSSMTPTGWCSRIRRRRGGRPGRGAPAGADLLCAPPPRCSVAASPAMRSPRSRSGPAPRSPPQPRPLPSCPPPAAAAVLVHRGARVGRAAGQRGEAPEGGQPARELRLITEPAIIPAQFSQLNRISVI</sequence>
<feature type="compositionally biased region" description="Low complexity" evidence="1">
    <location>
        <begin position="89"/>
        <end position="106"/>
    </location>
</feature>
<reference evidence="2" key="1">
    <citation type="submission" date="2018-04" db="EMBL/GenBank/DDBJ databases">
        <title>WGS assembly of Panicum hallii.</title>
        <authorList>
            <person name="Lovell J."/>
            <person name="Jenkins J."/>
            <person name="Lowry D."/>
            <person name="Mamidi S."/>
            <person name="Sreedasyam A."/>
            <person name="Weng X."/>
            <person name="Barry K."/>
            <person name="Bonette J."/>
            <person name="Campitelli B."/>
            <person name="Daum C."/>
            <person name="Gordon S."/>
            <person name="Gould B."/>
            <person name="Lipzen A."/>
            <person name="Macqueen A."/>
            <person name="Palacio-Mejia J."/>
            <person name="Plott C."/>
            <person name="Shakirov E."/>
            <person name="Shu S."/>
            <person name="Yoshinaga Y."/>
            <person name="Zane M."/>
            <person name="Rokhsar D."/>
            <person name="Grimwood J."/>
            <person name="Schmutz J."/>
            <person name="Juenger T."/>
        </authorList>
    </citation>
    <scope>NUCLEOTIDE SEQUENCE [LARGE SCALE GENOMIC DNA]</scope>
    <source>
        <strain evidence="2">FIL2</strain>
    </source>
</reference>
<accession>A0A2T8KRD3</accession>